<evidence type="ECO:0000256" key="4">
    <source>
        <dbReference type="ARBA" id="ARBA00022989"/>
    </source>
</evidence>
<dbReference type="EMBL" id="CABFNQ020000671">
    <property type="protein sequence ID" value="CAH0021801.1"/>
    <property type="molecule type" value="Genomic_DNA"/>
</dbReference>
<feature type="transmembrane region" description="Helical" evidence="7">
    <location>
        <begin position="46"/>
        <end position="66"/>
    </location>
</feature>
<feature type="transmembrane region" description="Helical" evidence="7">
    <location>
        <begin position="622"/>
        <end position="642"/>
    </location>
</feature>
<keyword evidence="3 7" id="KW-0812">Transmembrane</keyword>
<evidence type="ECO:0000313" key="10">
    <source>
        <dbReference type="Proteomes" id="UP000696573"/>
    </source>
</evidence>
<dbReference type="AlphaFoldDB" id="A0A9N9YFL7"/>
<feature type="transmembrane region" description="Helical" evidence="7">
    <location>
        <begin position="563"/>
        <end position="586"/>
    </location>
</feature>
<feature type="transmembrane region" description="Helical" evidence="7">
    <location>
        <begin position="378"/>
        <end position="401"/>
    </location>
</feature>
<feature type="transmembrane region" description="Helical" evidence="7">
    <location>
        <begin position="115"/>
        <end position="134"/>
    </location>
</feature>
<feature type="transmembrane region" description="Helical" evidence="7">
    <location>
        <begin position="413"/>
        <end position="434"/>
    </location>
</feature>
<name>A0A9N9YFL7_9HYPO</name>
<dbReference type="PANTHER" id="PTHR43791:SF18">
    <property type="entry name" value="NICOTINIC ACID TRANSPORTER TNA1, PUTATIVE (AFU_ORTHOLOGUE AFUA_3G03820)-RELATED"/>
    <property type="match status" value="1"/>
</dbReference>
<evidence type="ECO:0000256" key="5">
    <source>
        <dbReference type="ARBA" id="ARBA00023136"/>
    </source>
</evidence>
<evidence type="ECO:0000313" key="9">
    <source>
        <dbReference type="EMBL" id="CAH0021801.1"/>
    </source>
</evidence>
<feature type="transmembrane region" description="Helical" evidence="7">
    <location>
        <begin position="140"/>
        <end position="162"/>
    </location>
</feature>
<feature type="transmembrane region" description="Helical" evidence="7">
    <location>
        <begin position="817"/>
        <end position="837"/>
    </location>
</feature>
<evidence type="ECO:0000256" key="2">
    <source>
        <dbReference type="ARBA" id="ARBA00022448"/>
    </source>
</evidence>
<dbReference type="InterPro" id="IPR020846">
    <property type="entry name" value="MFS_dom"/>
</dbReference>
<feature type="transmembrane region" description="Helical" evidence="7">
    <location>
        <begin position="879"/>
        <end position="899"/>
    </location>
</feature>
<dbReference type="GO" id="GO:0016020">
    <property type="term" value="C:membrane"/>
    <property type="evidence" value="ECO:0007669"/>
    <property type="project" value="UniProtKB-SubCell"/>
</dbReference>
<feature type="transmembrane region" description="Helical" evidence="7">
    <location>
        <begin position="789"/>
        <end position="810"/>
    </location>
</feature>
<evidence type="ECO:0000259" key="8">
    <source>
        <dbReference type="PROSITE" id="PS50850"/>
    </source>
</evidence>
<dbReference type="SUPFAM" id="SSF103473">
    <property type="entry name" value="MFS general substrate transporter"/>
    <property type="match status" value="2"/>
</dbReference>
<dbReference type="InterPro" id="IPR036259">
    <property type="entry name" value="MFS_trans_sf"/>
</dbReference>
<feature type="compositionally biased region" description="Basic and acidic residues" evidence="6">
    <location>
        <begin position="8"/>
        <end position="17"/>
    </location>
</feature>
<dbReference type="FunFam" id="1.20.1250.20:FF:000068">
    <property type="entry name" value="MFS general substrate transporter"/>
    <property type="match status" value="1"/>
</dbReference>
<evidence type="ECO:0000256" key="7">
    <source>
        <dbReference type="SAM" id="Phobius"/>
    </source>
</evidence>
<reference evidence="9" key="1">
    <citation type="submission" date="2021-10" db="EMBL/GenBank/DDBJ databases">
        <authorList>
            <person name="Piombo E."/>
        </authorList>
    </citation>
    <scope>NUCLEOTIDE SEQUENCE</scope>
</reference>
<dbReference type="InterPro" id="IPR011701">
    <property type="entry name" value="MFS"/>
</dbReference>
<feature type="transmembrane region" description="Helical" evidence="7">
    <location>
        <begin position="911"/>
        <end position="934"/>
    </location>
</feature>
<keyword evidence="5 7" id="KW-0472">Membrane</keyword>
<feature type="transmembrane region" description="Helical" evidence="7">
    <location>
        <begin position="529"/>
        <end position="551"/>
    </location>
</feature>
<dbReference type="Pfam" id="PF07690">
    <property type="entry name" value="MFS_1"/>
    <property type="match status" value="2"/>
</dbReference>
<comment type="caution">
    <text evidence="9">The sequence shown here is derived from an EMBL/GenBank/DDBJ whole genome shotgun (WGS) entry which is preliminary data.</text>
</comment>
<dbReference type="GO" id="GO:0022857">
    <property type="term" value="F:transmembrane transporter activity"/>
    <property type="evidence" value="ECO:0007669"/>
    <property type="project" value="InterPro"/>
</dbReference>
<feature type="transmembrane region" description="Helical" evidence="7">
    <location>
        <begin position="654"/>
        <end position="671"/>
    </location>
</feature>
<evidence type="ECO:0000256" key="1">
    <source>
        <dbReference type="ARBA" id="ARBA00004141"/>
    </source>
</evidence>
<dbReference type="Gene3D" id="1.20.1250.20">
    <property type="entry name" value="MFS general substrate transporter like domains"/>
    <property type="match status" value="4"/>
</dbReference>
<feature type="transmembrane region" description="Helical" evidence="7">
    <location>
        <begin position="683"/>
        <end position="703"/>
    </location>
</feature>
<dbReference type="PANTHER" id="PTHR43791">
    <property type="entry name" value="PERMEASE-RELATED"/>
    <property type="match status" value="1"/>
</dbReference>
<organism evidence="9 10">
    <name type="scientific">Clonostachys rhizophaga</name>
    <dbReference type="NCBI Taxonomy" id="160324"/>
    <lineage>
        <taxon>Eukaryota</taxon>
        <taxon>Fungi</taxon>
        <taxon>Dikarya</taxon>
        <taxon>Ascomycota</taxon>
        <taxon>Pezizomycotina</taxon>
        <taxon>Sordariomycetes</taxon>
        <taxon>Hypocreomycetidae</taxon>
        <taxon>Hypocreales</taxon>
        <taxon>Bionectriaceae</taxon>
        <taxon>Clonostachys</taxon>
    </lineage>
</organism>
<dbReference type="Proteomes" id="UP000696573">
    <property type="component" value="Unassembled WGS sequence"/>
</dbReference>
<dbReference type="PROSITE" id="PS50850">
    <property type="entry name" value="MFS"/>
    <property type="match status" value="1"/>
</dbReference>
<feature type="transmembrane region" description="Helical" evidence="7">
    <location>
        <begin position="174"/>
        <end position="195"/>
    </location>
</feature>
<gene>
    <name evidence="9" type="ORF">CRHIZ90672A_00018136</name>
</gene>
<feature type="transmembrane region" description="Helical" evidence="7">
    <location>
        <begin position="849"/>
        <end position="867"/>
    </location>
</feature>
<accession>A0A9N9YFL7</accession>
<feature type="region of interest" description="Disordered" evidence="6">
    <location>
        <begin position="1"/>
        <end position="32"/>
    </location>
</feature>
<comment type="subcellular location">
    <subcellularLocation>
        <location evidence="1">Membrane</location>
        <topology evidence="1">Multi-pass membrane protein</topology>
    </subcellularLocation>
</comment>
<feature type="transmembrane region" description="Helical" evidence="7">
    <location>
        <begin position="446"/>
        <end position="466"/>
    </location>
</feature>
<evidence type="ECO:0000256" key="6">
    <source>
        <dbReference type="SAM" id="MobiDB-lite"/>
    </source>
</evidence>
<proteinExistence type="predicted"/>
<keyword evidence="4 7" id="KW-1133">Transmembrane helix</keyword>
<protein>
    <recommendedName>
        <fullName evidence="8">Major facilitator superfamily (MFS) profile domain-containing protein</fullName>
    </recommendedName>
</protein>
<feature type="transmembrane region" description="Helical" evidence="7">
    <location>
        <begin position="86"/>
        <end position="108"/>
    </location>
</feature>
<keyword evidence="2" id="KW-0813">Transport</keyword>
<dbReference type="OrthoDB" id="6730379at2759"/>
<feature type="transmembrane region" description="Helical" evidence="7">
    <location>
        <begin position="295"/>
        <end position="316"/>
    </location>
</feature>
<evidence type="ECO:0000256" key="3">
    <source>
        <dbReference type="ARBA" id="ARBA00022692"/>
    </source>
</evidence>
<sequence length="973" mass="106697">MEVGQTKEALESIHLEDQSQTPTSKPHTEDVVSEEERQRILRKIDLRVVPILAVLYLLSFLDRGSIGNANVLGLSADLGLVGNQYNWALTIFFFPYSFFEPFCNLLLVKFSPSRWLPSIMVLWGIATTLTGIVHNYSGLLAARFFLGMTEAGLFPGIAFYMSLWYPRENAQFRLAMVFASASMAGAFSGLLAYLIDKMDGVGGLEGWRWIFILEGILTVVVAAFAYFLVMDEPATAKFLTDREKLVLRRLLNEGSVESNTEAANNPTLGQKGEKKSSHAWKAFTDWQTIFHAINYWGMATAVYALSLFLPTIINGLGYTAQIAQLLTIPVYAAATVFTLVVGYYADKTGKRGIFAMGCYIAVFVGFLIAVAPSNFIPGLSYAGCFIAACGMYPSIPCLLALASNNYAPHTKRAVGMAIQIGFGTMGGAAAANFYKKTDAPRYRLGHSLVLTFASLGLLTVVGYYLLCRKINKKRDALGPEARLSTNAAGITGTADNKDNGIVNEIGLKGEELEAETLSSKTNRRLRLRVDFIVLPLMTMASNALSFAALFGMKDDTHLHGQQYSWLGSIVYFGYMIAQFPLGWILVKVPLAKLMSFLVLTWGVLVCSIMACNSFAGLAAIRFLLGFFEAGIVPINMILTGTWYRREEQPLRTAIWYNTLAGVLGGIFAFAISKLDSQYPVWKLIFLIYGSVSLGLGVAIFFLLPDHPSLAWFYNVEDKKNKVIRIAPNQTGQGNVHQFKWGQIIESLIDPKFWVLALYVIAWGIVNAGITNFNPLIISGFGYSRERTALLASPQAAVATFFAITCSAVANHVPNIRCLIWALSTLPGLVGAVLIRVLDPATNRGGALAGVYMMGFYNVSWVMAMSLVSSNNAGATKRSFATTSMSLLYAIGNIIGPQLFLDTQAPHYPLGIYAMMTAFAVQGVCGAVYFALCFIENKRRDREYGKVERQTIAGLEAAENDLTDGENTAFRYCL</sequence>
<keyword evidence="10" id="KW-1185">Reference proteome</keyword>
<feature type="transmembrane region" description="Helical" evidence="7">
    <location>
        <begin position="322"/>
        <end position="345"/>
    </location>
</feature>
<feature type="transmembrane region" description="Helical" evidence="7">
    <location>
        <begin position="207"/>
        <end position="229"/>
    </location>
</feature>
<feature type="transmembrane region" description="Helical" evidence="7">
    <location>
        <begin position="752"/>
        <end position="769"/>
    </location>
</feature>
<dbReference type="FunFam" id="1.20.1250.20:FF:000034">
    <property type="entry name" value="MFS general substrate transporter"/>
    <property type="match status" value="1"/>
</dbReference>
<feature type="transmembrane region" description="Helical" evidence="7">
    <location>
        <begin position="593"/>
        <end position="616"/>
    </location>
</feature>
<feature type="domain" description="Major facilitator superfamily (MFS) profile" evidence="8">
    <location>
        <begin position="48"/>
        <end position="471"/>
    </location>
</feature>
<feature type="transmembrane region" description="Helical" evidence="7">
    <location>
        <begin position="352"/>
        <end position="372"/>
    </location>
</feature>